<evidence type="ECO:0000313" key="4">
    <source>
        <dbReference type="EMBL" id="OWJ80436.1"/>
    </source>
</evidence>
<reference evidence="4 5" key="1">
    <citation type="submission" date="2016-12" db="EMBL/GenBank/DDBJ databases">
        <title>Comparison of Traditional DNA-DNA Hybridization with In Silico Genomic Analysis.</title>
        <authorList>
            <person name="Nicholson A.C."/>
            <person name="Humrighouse B.W."/>
            <person name="Graziano J."/>
            <person name="Lasker B."/>
            <person name="Whitney A.M."/>
            <person name="Mcquiston J.R."/>
        </authorList>
    </citation>
    <scope>NUCLEOTIDE SEQUENCE [LARGE SCALE GENOMIC DNA]</scope>
    <source>
        <strain evidence="4 5">H2240</strain>
    </source>
</reference>
<feature type="chain" id="PRO_5012465326" evidence="2">
    <location>
        <begin position="23"/>
        <end position="185"/>
    </location>
</feature>
<keyword evidence="2" id="KW-0732">Signal</keyword>
<organism evidence="4 5">
    <name type="scientific">Haematobacter genomosp. 1</name>
    <dbReference type="NCBI Taxonomy" id="366618"/>
    <lineage>
        <taxon>Bacteria</taxon>
        <taxon>Pseudomonadati</taxon>
        <taxon>Pseudomonadota</taxon>
        <taxon>Alphaproteobacteria</taxon>
        <taxon>Rhodobacterales</taxon>
        <taxon>Paracoccaceae</taxon>
        <taxon>Haematobacter</taxon>
    </lineage>
</organism>
<dbReference type="Proteomes" id="UP000196878">
    <property type="component" value="Unassembled WGS sequence"/>
</dbReference>
<dbReference type="AlphaFoldDB" id="A0A212AG76"/>
<evidence type="ECO:0000313" key="5">
    <source>
        <dbReference type="Proteomes" id="UP000196878"/>
    </source>
</evidence>
<comment type="similarity">
    <text evidence="1">Belongs to the Cu-Zn superoxide dismutase family.</text>
</comment>
<gene>
    <name evidence="4" type="ORF">CDV49_01175</name>
</gene>
<proteinExistence type="inferred from homology"/>
<dbReference type="PANTHER" id="PTHR10003">
    <property type="entry name" value="SUPEROXIDE DISMUTASE CU-ZN -RELATED"/>
    <property type="match status" value="1"/>
</dbReference>
<evidence type="ECO:0000256" key="2">
    <source>
        <dbReference type="SAM" id="SignalP"/>
    </source>
</evidence>
<dbReference type="CDD" id="cd00305">
    <property type="entry name" value="Cu-Zn_Superoxide_Dismutase"/>
    <property type="match status" value="1"/>
</dbReference>
<feature type="signal peptide" evidence="2">
    <location>
        <begin position="1"/>
        <end position="22"/>
    </location>
</feature>
<comment type="caution">
    <text evidence="4">The sequence shown here is derived from an EMBL/GenBank/DDBJ whole genome shotgun (WGS) entry which is preliminary data.</text>
</comment>
<evidence type="ECO:0000256" key="1">
    <source>
        <dbReference type="ARBA" id="ARBA00010457"/>
    </source>
</evidence>
<name>A0A212AG76_9RHOB</name>
<dbReference type="InterPro" id="IPR036423">
    <property type="entry name" value="SOD-like_Cu/Zn_dom_sf"/>
</dbReference>
<dbReference type="Gene3D" id="2.60.40.200">
    <property type="entry name" value="Superoxide dismutase, copper/zinc binding domain"/>
    <property type="match status" value="1"/>
</dbReference>
<dbReference type="SUPFAM" id="SSF49329">
    <property type="entry name" value="Cu,Zn superoxide dismutase-like"/>
    <property type="match status" value="1"/>
</dbReference>
<protein>
    <submittedName>
        <fullName evidence="4">Superoxide dismutase</fullName>
    </submittedName>
</protein>
<sequence>MTRTFATCLAFAALAFPGAVSAQTAPSPAPAQQTATQQAATTGETATAAFVDGSGNPAGKAELRQTPAGVLIHLNVTGLPADHWVAFHIHETGTCDAATHHESAGGHFNPTGASHGYLAEGGPHAGDMPNQMTRADGTIEAEVLNPSVTLASIVGRSLMIHAGQDDYRSQPSGAAGDRLACAPIR</sequence>
<dbReference type="Pfam" id="PF00080">
    <property type="entry name" value="Sod_Cu"/>
    <property type="match status" value="1"/>
</dbReference>
<keyword evidence="5" id="KW-1185">Reference proteome</keyword>
<dbReference type="InterPro" id="IPR001424">
    <property type="entry name" value="SOD_Cu_Zn_dom"/>
</dbReference>
<accession>A0A212AG76</accession>
<evidence type="ECO:0000259" key="3">
    <source>
        <dbReference type="Pfam" id="PF00080"/>
    </source>
</evidence>
<dbReference type="OrthoDB" id="5431326at2"/>
<dbReference type="GO" id="GO:0005507">
    <property type="term" value="F:copper ion binding"/>
    <property type="evidence" value="ECO:0007669"/>
    <property type="project" value="InterPro"/>
</dbReference>
<dbReference type="InterPro" id="IPR024134">
    <property type="entry name" value="SOD_Cu/Zn_/chaperone"/>
</dbReference>
<dbReference type="EMBL" id="NIPW01000004">
    <property type="protein sequence ID" value="OWJ80436.1"/>
    <property type="molecule type" value="Genomic_DNA"/>
</dbReference>
<dbReference type="GO" id="GO:0006801">
    <property type="term" value="P:superoxide metabolic process"/>
    <property type="evidence" value="ECO:0007669"/>
    <property type="project" value="InterPro"/>
</dbReference>
<dbReference type="RefSeq" id="WP_088213751.1">
    <property type="nucleotide sequence ID" value="NZ_NIPW01000004.1"/>
</dbReference>
<feature type="domain" description="Superoxide dismutase copper/zinc binding" evidence="3">
    <location>
        <begin position="59"/>
        <end position="184"/>
    </location>
</feature>